<feature type="region of interest" description="Disordered" evidence="1">
    <location>
        <begin position="1"/>
        <end position="64"/>
    </location>
</feature>
<dbReference type="EMBL" id="BKCJ011828984">
    <property type="protein sequence ID" value="GFD56402.1"/>
    <property type="molecule type" value="Genomic_DNA"/>
</dbReference>
<feature type="compositionally biased region" description="Basic and acidic residues" evidence="1">
    <location>
        <begin position="25"/>
        <end position="39"/>
    </location>
</feature>
<protein>
    <submittedName>
        <fullName evidence="2">Uncharacterized protein</fullName>
    </submittedName>
</protein>
<sequence>LVELAKSEATTEHAGQYTRAAYDQVESRVSHRDCSDRTSRLRGNPPASVIPSGYAATELHARGD</sequence>
<feature type="non-terminal residue" evidence="2">
    <location>
        <position position="64"/>
    </location>
</feature>
<evidence type="ECO:0000313" key="2">
    <source>
        <dbReference type="EMBL" id="GFD56402.1"/>
    </source>
</evidence>
<reference evidence="2" key="1">
    <citation type="journal article" date="2019" name="Sci. Rep.">
        <title>Draft genome of Tanacetum cinerariifolium, the natural source of mosquito coil.</title>
        <authorList>
            <person name="Yamashiro T."/>
            <person name="Shiraishi A."/>
            <person name="Satake H."/>
            <person name="Nakayama K."/>
        </authorList>
    </citation>
    <scope>NUCLEOTIDE SEQUENCE</scope>
</reference>
<comment type="caution">
    <text evidence="2">The sequence shown here is derived from an EMBL/GenBank/DDBJ whole genome shotgun (WGS) entry which is preliminary data.</text>
</comment>
<feature type="compositionally biased region" description="Basic and acidic residues" evidence="1">
    <location>
        <begin position="1"/>
        <end position="11"/>
    </location>
</feature>
<feature type="non-terminal residue" evidence="2">
    <location>
        <position position="1"/>
    </location>
</feature>
<evidence type="ECO:0000256" key="1">
    <source>
        <dbReference type="SAM" id="MobiDB-lite"/>
    </source>
</evidence>
<organism evidence="2">
    <name type="scientific">Tanacetum cinerariifolium</name>
    <name type="common">Dalmatian daisy</name>
    <name type="synonym">Chrysanthemum cinerariifolium</name>
    <dbReference type="NCBI Taxonomy" id="118510"/>
    <lineage>
        <taxon>Eukaryota</taxon>
        <taxon>Viridiplantae</taxon>
        <taxon>Streptophyta</taxon>
        <taxon>Embryophyta</taxon>
        <taxon>Tracheophyta</taxon>
        <taxon>Spermatophyta</taxon>
        <taxon>Magnoliopsida</taxon>
        <taxon>eudicotyledons</taxon>
        <taxon>Gunneridae</taxon>
        <taxon>Pentapetalae</taxon>
        <taxon>asterids</taxon>
        <taxon>campanulids</taxon>
        <taxon>Asterales</taxon>
        <taxon>Asteraceae</taxon>
        <taxon>Asteroideae</taxon>
        <taxon>Anthemideae</taxon>
        <taxon>Anthemidinae</taxon>
        <taxon>Tanacetum</taxon>
    </lineage>
</organism>
<name>A0A699X8D0_TANCI</name>
<gene>
    <name evidence="2" type="ORF">Tci_928371</name>
</gene>
<accession>A0A699X8D0</accession>
<dbReference type="AlphaFoldDB" id="A0A699X8D0"/>
<proteinExistence type="predicted"/>